<dbReference type="GO" id="GO:0046872">
    <property type="term" value="F:metal ion binding"/>
    <property type="evidence" value="ECO:0007669"/>
    <property type="project" value="UniProtKB-KW"/>
</dbReference>
<evidence type="ECO:0000259" key="10">
    <source>
        <dbReference type="Pfam" id="PF05572"/>
    </source>
</evidence>
<comment type="caution">
    <text evidence="11">The sequence shown here is derived from an EMBL/GenBank/DDBJ whole genome shotgun (WGS) entry which is preliminary data.</text>
</comment>
<reference evidence="11 12" key="1">
    <citation type="journal article" date="2019" name="Fungal Biol. Biotechnol.">
        <title>Draft genome sequence of fastidious pathogen Ceratobasidium theobromae, which causes vascular-streak dieback in Theobroma cacao.</title>
        <authorList>
            <person name="Ali S.S."/>
            <person name="Asman A."/>
            <person name="Shao J."/>
            <person name="Firmansyah A.P."/>
            <person name="Susilo A.W."/>
            <person name="Rosmana A."/>
            <person name="McMahon P."/>
            <person name="Junaid M."/>
            <person name="Guest D."/>
            <person name="Kheng T.Y."/>
            <person name="Meinhardt L.W."/>
            <person name="Bailey B.A."/>
        </authorList>
    </citation>
    <scope>NUCLEOTIDE SEQUENCE [LARGE SCALE GENOMIC DNA]</scope>
    <source>
        <strain evidence="11 12">CT2</strain>
    </source>
</reference>
<dbReference type="AlphaFoldDB" id="A0A5N5QCV7"/>
<keyword evidence="7" id="KW-0482">Metalloprotease</keyword>
<gene>
    <name evidence="11" type="ORF">CTheo_7275</name>
</gene>
<evidence type="ECO:0000256" key="7">
    <source>
        <dbReference type="ARBA" id="ARBA00023049"/>
    </source>
</evidence>
<dbReference type="Gene3D" id="3.40.390.10">
    <property type="entry name" value="Collagenase (Catalytic Domain)"/>
    <property type="match status" value="1"/>
</dbReference>
<keyword evidence="5" id="KW-0378">Hydrolase</keyword>
<feature type="domain" description="Peptidase M43 pregnancy-associated plasma-A" evidence="10">
    <location>
        <begin position="201"/>
        <end position="288"/>
    </location>
</feature>
<evidence type="ECO:0000256" key="1">
    <source>
        <dbReference type="ARBA" id="ARBA00008721"/>
    </source>
</evidence>
<keyword evidence="12" id="KW-1185">Reference proteome</keyword>
<dbReference type="SUPFAM" id="SSF55486">
    <property type="entry name" value="Metalloproteases ('zincins'), catalytic domain"/>
    <property type="match status" value="1"/>
</dbReference>
<keyword evidence="2" id="KW-0645">Protease</keyword>
<evidence type="ECO:0000256" key="8">
    <source>
        <dbReference type="ARBA" id="ARBA00023157"/>
    </source>
</evidence>
<dbReference type="GO" id="GO:0006508">
    <property type="term" value="P:proteolysis"/>
    <property type="evidence" value="ECO:0007669"/>
    <property type="project" value="UniProtKB-KW"/>
</dbReference>
<evidence type="ECO:0000256" key="3">
    <source>
        <dbReference type="ARBA" id="ARBA00022723"/>
    </source>
</evidence>
<dbReference type="Proteomes" id="UP000383932">
    <property type="component" value="Unassembled WGS sequence"/>
</dbReference>
<evidence type="ECO:0000256" key="4">
    <source>
        <dbReference type="ARBA" id="ARBA00022729"/>
    </source>
</evidence>
<dbReference type="PANTHER" id="PTHR47466">
    <property type="match status" value="1"/>
</dbReference>
<dbReference type="OrthoDB" id="536211at2759"/>
<evidence type="ECO:0000256" key="9">
    <source>
        <dbReference type="SAM" id="SignalP"/>
    </source>
</evidence>
<name>A0A5N5QCV7_9AGAM</name>
<evidence type="ECO:0000313" key="11">
    <source>
        <dbReference type="EMBL" id="KAB5589291.1"/>
    </source>
</evidence>
<evidence type="ECO:0000256" key="2">
    <source>
        <dbReference type="ARBA" id="ARBA00022670"/>
    </source>
</evidence>
<keyword evidence="8" id="KW-1015">Disulfide bond</keyword>
<keyword evidence="3" id="KW-0479">Metal-binding</keyword>
<accession>A0A5N5QCV7</accession>
<dbReference type="InterPro" id="IPR008754">
    <property type="entry name" value="Peptidase_M43"/>
</dbReference>
<dbReference type="PANTHER" id="PTHR47466:SF1">
    <property type="entry name" value="METALLOPROTEASE MEP1 (AFU_ORTHOLOGUE AFUA_1G07730)-RELATED"/>
    <property type="match status" value="1"/>
</dbReference>
<dbReference type="CDD" id="cd04275">
    <property type="entry name" value="ZnMc_pappalysin_like"/>
    <property type="match status" value="1"/>
</dbReference>
<dbReference type="InterPro" id="IPR024079">
    <property type="entry name" value="MetalloPept_cat_dom_sf"/>
</dbReference>
<keyword evidence="4 9" id="KW-0732">Signal</keyword>
<dbReference type="Pfam" id="PF05572">
    <property type="entry name" value="Peptidase_M43"/>
    <property type="match status" value="1"/>
</dbReference>
<protein>
    <recommendedName>
        <fullName evidence="10">Peptidase M43 pregnancy-associated plasma-A domain-containing protein</fullName>
    </recommendedName>
</protein>
<feature type="chain" id="PRO_5024411670" description="Peptidase M43 pregnancy-associated plasma-A domain-containing protein" evidence="9">
    <location>
        <begin position="23"/>
        <end position="294"/>
    </location>
</feature>
<feature type="signal peptide" evidence="9">
    <location>
        <begin position="1"/>
        <end position="22"/>
    </location>
</feature>
<evidence type="ECO:0000313" key="12">
    <source>
        <dbReference type="Proteomes" id="UP000383932"/>
    </source>
</evidence>
<comment type="similarity">
    <text evidence="1">Belongs to the peptidase M43B family.</text>
</comment>
<evidence type="ECO:0000256" key="5">
    <source>
        <dbReference type="ARBA" id="ARBA00022801"/>
    </source>
</evidence>
<organism evidence="11 12">
    <name type="scientific">Ceratobasidium theobromae</name>
    <dbReference type="NCBI Taxonomy" id="1582974"/>
    <lineage>
        <taxon>Eukaryota</taxon>
        <taxon>Fungi</taxon>
        <taxon>Dikarya</taxon>
        <taxon>Basidiomycota</taxon>
        <taxon>Agaricomycotina</taxon>
        <taxon>Agaricomycetes</taxon>
        <taxon>Cantharellales</taxon>
        <taxon>Ceratobasidiaceae</taxon>
        <taxon>Ceratobasidium</taxon>
    </lineage>
</organism>
<proteinExistence type="inferred from homology"/>
<evidence type="ECO:0000256" key="6">
    <source>
        <dbReference type="ARBA" id="ARBA00022833"/>
    </source>
</evidence>
<keyword evidence="6" id="KW-0862">Zinc</keyword>
<dbReference type="EMBL" id="SSOP01000292">
    <property type="protein sequence ID" value="KAB5589291.1"/>
    <property type="molecule type" value="Genomic_DNA"/>
</dbReference>
<dbReference type="GO" id="GO:0008237">
    <property type="term" value="F:metallopeptidase activity"/>
    <property type="evidence" value="ECO:0007669"/>
    <property type="project" value="UniProtKB-KW"/>
</dbReference>
<sequence length="294" mass="31482">MVAFSRLLTGVLTFASASIALAAPTGNATLVVPVGLSCGADTPPVANLAAADESKLVVDPSSALVPVPNRIVNVYWNVIYKDTTYAGGYLSSTHAFNSISALNAHYASAGMTFRLMGMRWYKNLDWFDKADNQAGNVLTTAMKNLLHRGTARDLNVYSVGFSTTSLGGFATFPWWYTGAPLLDGVVFKWNTTPGGSLPNYTQGKILTHEVGHWAGLYHTFQGGCSDTAGDYVSDTPAEAEPAFGCPASRDSCPGLPGLDPLSNYMDYTYDTCKNNFTPGQIARMKAAMSFYRST</sequence>